<comment type="caution">
    <text evidence="2">The sequence shown here is derived from an EMBL/GenBank/DDBJ whole genome shotgun (WGS) entry which is preliminary data.</text>
</comment>
<name>A0A6V8LU49_9BACT</name>
<keyword evidence="1" id="KW-0175">Coiled coil</keyword>
<evidence type="ECO:0000313" key="3">
    <source>
        <dbReference type="Proteomes" id="UP000494245"/>
    </source>
</evidence>
<evidence type="ECO:0000313" key="2">
    <source>
        <dbReference type="EMBL" id="GFK94111.1"/>
    </source>
</evidence>
<dbReference type="AlphaFoldDB" id="A0A6V8LU49"/>
<proteinExistence type="predicted"/>
<reference evidence="2 3" key="1">
    <citation type="submission" date="2020-04" db="EMBL/GenBank/DDBJ databases">
        <authorList>
            <consortium name="Desulfovibrio sp. FSS-1 genome sequencing consortium"/>
            <person name="Shimoshige H."/>
            <person name="Kobayashi H."/>
            <person name="Maekawa T."/>
        </authorList>
    </citation>
    <scope>NUCLEOTIDE SEQUENCE [LARGE SCALE GENOMIC DNA]</scope>
    <source>
        <strain evidence="2 3">SIID29052-01</strain>
    </source>
</reference>
<dbReference type="Proteomes" id="UP000494245">
    <property type="component" value="Unassembled WGS sequence"/>
</dbReference>
<evidence type="ECO:0000256" key="1">
    <source>
        <dbReference type="SAM" id="Coils"/>
    </source>
</evidence>
<reference evidence="2 3" key="2">
    <citation type="submission" date="2020-05" db="EMBL/GenBank/DDBJ databases">
        <title>Draft genome sequence of Desulfovibrio sp. strainFSS-1.</title>
        <authorList>
            <person name="Shimoshige H."/>
            <person name="Kobayashi H."/>
            <person name="Maekawa T."/>
        </authorList>
    </citation>
    <scope>NUCLEOTIDE SEQUENCE [LARGE SCALE GENOMIC DNA]</scope>
    <source>
        <strain evidence="2 3">SIID29052-01</strain>
    </source>
</reference>
<sequence length="222" mass="23363">MAETKVFPMNTFMAYLKGVDKEGQAKGVVELVSYMADTVVDEELAPFAAAIAKAWIYEQHPEVIAMNAAQLAAQGKNVSVPKLPAATMSEIGALFAKLGEYKTTMNAQAEELAKVKADLAAKTATLADAEAKLKAAEAAVKRFEDSSVKESEKLLVAPLSKVNEYIGKVDELLKMIEDVKKHGVVTVAAGGVAGAAAGGAAAAEPEPVVDFGVEDTFTKSDW</sequence>
<dbReference type="RefSeq" id="WP_173083879.1">
    <property type="nucleotide sequence ID" value="NZ_BLTE01000008.1"/>
</dbReference>
<feature type="coiled-coil region" evidence="1">
    <location>
        <begin position="112"/>
        <end position="146"/>
    </location>
</feature>
<accession>A0A6V8LU49</accession>
<gene>
    <name evidence="2" type="ORF">NNJEOMEG_01950</name>
</gene>
<organism evidence="2 3">
    <name type="scientific">Fundidesulfovibrio magnetotacticus</name>
    <dbReference type="NCBI Taxonomy" id="2730080"/>
    <lineage>
        <taxon>Bacteria</taxon>
        <taxon>Pseudomonadati</taxon>
        <taxon>Thermodesulfobacteriota</taxon>
        <taxon>Desulfovibrionia</taxon>
        <taxon>Desulfovibrionales</taxon>
        <taxon>Desulfovibrionaceae</taxon>
        <taxon>Fundidesulfovibrio</taxon>
    </lineage>
</organism>
<dbReference type="EMBL" id="BLTE01000008">
    <property type="protein sequence ID" value="GFK94111.1"/>
    <property type="molecule type" value="Genomic_DNA"/>
</dbReference>
<keyword evidence="3" id="KW-1185">Reference proteome</keyword>
<protein>
    <submittedName>
        <fullName evidence="2">Uncharacterized protein</fullName>
    </submittedName>
</protein>